<dbReference type="PANTHER" id="PTHR43124">
    <property type="entry name" value="PURINE EFFLUX PUMP PBUE"/>
    <property type="match status" value="1"/>
</dbReference>
<keyword evidence="5 7" id="KW-1133">Transmembrane helix</keyword>
<feature type="transmembrane region" description="Helical" evidence="7">
    <location>
        <begin position="41"/>
        <end position="64"/>
    </location>
</feature>
<dbReference type="OrthoDB" id="9788453at2"/>
<feature type="transmembrane region" description="Helical" evidence="7">
    <location>
        <begin position="9"/>
        <end position="29"/>
    </location>
</feature>
<dbReference type="STRING" id="1371.GCA_900166605_02201"/>
<keyword evidence="4 7" id="KW-0812">Transmembrane</keyword>
<evidence type="ECO:0000256" key="5">
    <source>
        <dbReference type="ARBA" id="ARBA00022989"/>
    </source>
</evidence>
<evidence type="ECO:0000256" key="1">
    <source>
        <dbReference type="ARBA" id="ARBA00004651"/>
    </source>
</evidence>
<name>A0A510Y7Q3_MARHA</name>
<dbReference type="InterPro" id="IPR020846">
    <property type="entry name" value="MFS_dom"/>
</dbReference>
<evidence type="ECO:0000256" key="6">
    <source>
        <dbReference type="ARBA" id="ARBA00023136"/>
    </source>
</evidence>
<dbReference type="PROSITE" id="PS50850">
    <property type="entry name" value="MFS"/>
    <property type="match status" value="1"/>
</dbReference>
<protein>
    <submittedName>
        <fullName evidence="9">MFS transporter</fullName>
    </submittedName>
</protein>
<accession>A0A510Y7Q3</accession>
<evidence type="ECO:0000256" key="4">
    <source>
        <dbReference type="ARBA" id="ARBA00022692"/>
    </source>
</evidence>
<feature type="domain" description="Major facilitator superfamily (MFS) profile" evidence="8">
    <location>
        <begin position="10"/>
        <end position="385"/>
    </location>
</feature>
<evidence type="ECO:0000313" key="9">
    <source>
        <dbReference type="EMBL" id="GEK59203.1"/>
    </source>
</evidence>
<keyword evidence="10" id="KW-1185">Reference proteome</keyword>
<dbReference type="InterPro" id="IPR036259">
    <property type="entry name" value="MFS_trans_sf"/>
</dbReference>
<sequence>MSIFRTNRAIIIAFMIGTFSIGMTEYVITGLVTQLSNDLDVPVSLTGLLLSVYAISVAVIGPIFRITTMKFPVKPVLVSCMAVFVLSNVLAAMATSFTVLVIARLISAAIHAPFFGLSLAMAHHIVAPSKRGQAIAAVQGGLTISIMLGVPFGSYLGGVLEWRVVFWMIAGLGLVTLIGLVLTLPNEKPSEIPQVKNELGVFKEKTFLITLMIVILGYSGVFTTYVFKEPILREIGGVDVVGVTFALFAFGTGAVAGNFLSSRIPLHHLTSRLRIAFLLLTLILVFFIPMISVIGTLFVASFLLGMFAFGTVPLLNAKLLISGQHAPSLAGTIAAAAFNLANALGATLGTIVLNAGATFFVLTLCGAALSLIGILLTVILHSMERKDAAASSNTA</sequence>
<comment type="subcellular location">
    <subcellularLocation>
        <location evidence="1">Cell membrane</location>
        <topology evidence="1">Multi-pass membrane protein</topology>
    </subcellularLocation>
</comment>
<evidence type="ECO:0000256" key="7">
    <source>
        <dbReference type="SAM" id="Phobius"/>
    </source>
</evidence>
<reference evidence="9 10" key="1">
    <citation type="submission" date="2019-07" db="EMBL/GenBank/DDBJ databases">
        <title>Whole genome shotgun sequence of Marinococcus halophilus NBRC 102359.</title>
        <authorList>
            <person name="Hosoyama A."/>
            <person name="Uohara A."/>
            <person name="Ohji S."/>
            <person name="Ichikawa N."/>
        </authorList>
    </citation>
    <scope>NUCLEOTIDE SEQUENCE [LARGE SCALE GENOMIC DNA]</scope>
    <source>
        <strain evidence="9 10">NBRC 102359</strain>
    </source>
</reference>
<proteinExistence type="predicted"/>
<evidence type="ECO:0000256" key="2">
    <source>
        <dbReference type="ARBA" id="ARBA00022448"/>
    </source>
</evidence>
<dbReference type="RefSeq" id="WP_094908742.1">
    <property type="nucleotide sequence ID" value="NZ_BJUN01000011.1"/>
</dbReference>
<evidence type="ECO:0000256" key="3">
    <source>
        <dbReference type="ARBA" id="ARBA00022475"/>
    </source>
</evidence>
<dbReference type="InterPro" id="IPR011701">
    <property type="entry name" value="MFS"/>
</dbReference>
<gene>
    <name evidence="9" type="ORF">MHA01_21080</name>
</gene>
<feature type="transmembrane region" description="Helical" evidence="7">
    <location>
        <begin position="206"/>
        <end position="228"/>
    </location>
</feature>
<feature type="transmembrane region" description="Helical" evidence="7">
    <location>
        <begin position="359"/>
        <end position="380"/>
    </location>
</feature>
<keyword evidence="3" id="KW-1003">Cell membrane</keyword>
<evidence type="ECO:0000259" key="8">
    <source>
        <dbReference type="PROSITE" id="PS50850"/>
    </source>
</evidence>
<dbReference type="GO" id="GO:0022857">
    <property type="term" value="F:transmembrane transporter activity"/>
    <property type="evidence" value="ECO:0007669"/>
    <property type="project" value="InterPro"/>
</dbReference>
<dbReference type="CDD" id="cd17324">
    <property type="entry name" value="MFS_NepI_like"/>
    <property type="match status" value="1"/>
</dbReference>
<dbReference type="Proteomes" id="UP000321051">
    <property type="component" value="Unassembled WGS sequence"/>
</dbReference>
<dbReference type="InterPro" id="IPR050189">
    <property type="entry name" value="MFS_Efflux_Transporters"/>
</dbReference>
<feature type="transmembrane region" description="Helical" evidence="7">
    <location>
        <begin position="240"/>
        <end position="261"/>
    </location>
</feature>
<feature type="transmembrane region" description="Helical" evidence="7">
    <location>
        <begin position="164"/>
        <end position="185"/>
    </location>
</feature>
<feature type="transmembrane region" description="Helical" evidence="7">
    <location>
        <begin position="134"/>
        <end position="152"/>
    </location>
</feature>
<dbReference type="EMBL" id="BJUN01000011">
    <property type="protein sequence ID" value="GEK59203.1"/>
    <property type="molecule type" value="Genomic_DNA"/>
</dbReference>
<organism evidence="9 10">
    <name type="scientific">Marinococcus halophilus</name>
    <dbReference type="NCBI Taxonomy" id="1371"/>
    <lineage>
        <taxon>Bacteria</taxon>
        <taxon>Bacillati</taxon>
        <taxon>Bacillota</taxon>
        <taxon>Bacilli</taxon>
        <taxon>Bacillales</taxon>
        <taxon>Bacillaceae</taxon>
        <taxon>Marinococcus</taxon>
    </lineage>
</organism>
<keyword evidence="6 7" id="KW-0472">Membrane</keyword>
<evidence type="ECO:0000313" key="10">
    <source>
        <dbReference type="Proteomes" id="UP000321051"/>
    </source>
</evidence>
<feature type="transmembrane region" description="Helical" evidence="7">
    <location>
        <begin position="76"/>
        <end position="95"/>
    </location>
</feature>
<dbReference type="SUPFAM" id="SSF103473">
    <property type="entry name" value="MFS general substrate transporter"/>
    <property type="match status" value="1"/>
</dbReference>
<keyword evidence="2" id="KW-0813">Transport</keyword>
<dbReference type="PANTHER" id="PTHR43124:SF3">
    <property type="entry name" value="CHLORAMPHENICOL EFFLUX PUMP RV0191"/>
    <property type="match status" value="1"/>
</dbReference>
<dbReference type="AlphaFoldDB" id="A0A510Y7Q3"/>
<dbReference type="GO" id="GO:0005886">
    <property type="term" value="C:plasma membrane"/>
    <property type="evidence" value="ECO:0007669"/>
    <property type="project" value="UniProtKB-SubCell"/>
</dbReference>
<comment type="caution">
    <text evidence="9">The sequence shown here is derived from an EMBL/GenBank/DDBJ whole genome shotgun (WGS) entry which is preliminary data.</text>
</comment>
<dbReference type="Pfam" id="PF07690">
    <property type="entry name" value="MFS_1"/>
    <property type="match status" value="1"/>
</dbReference>
<feature type="transmembrane region" description="Helical" evidence="7">
    <location>
        <begin position="101"/>
        <end position="122"/>
    </location>
</feature>
<dbReference type="Gene3D" id="1.20.1250.20">
    <property type="entry name" value="MFS general substrate transporter like domains"/>
    <property type="match status" value="1"/>
</dbReference>
<feature type="transmembrane region" description="Helical" evidence="7">
    <location>
        <begin position="273"/>
        <end position="291"/>
    </location>
</feature>
<feature type="transmembrane region" description="Helical" evidence="7">
    <location>
        <begin position="329"/>
        <end position="353"/>
    </location>
</feature>